<feature type="compositionally biased region" description="Basic and acidic residues" evidence="2">
    <location>
        <begin position="408"/>
        <end position="418"/>
    </location>
</feature>
<dbReference type="InterPro" id="IPR018034">
    <property type="entry name" value="Kri1"/>
</dbReference>
<reference evidence="4 5" key="1">
    <citation type="journal article" date="2017" name="G3 (Bethesda)">
        <title>First Draft Genome Sequence of the Pathogenic Fungus Lomentospora prolificans (Formerly Scedosporium prolificans).</title>
        <authorList>
            <person name="Luo R."/>
            <person name="Zimin A."/>
            <person name="Workman R."/>
            <person name="Fan Y."/>
            <person name="Pertea G."/>
            <person name="Grossman N."/>
            <person name="Wear M.P."/>
            <person name="Jia B."/>
            <person name="Miller H."/>
            <person name="Casadevall A."/>
            <person name="Timp W."/>
            <person name="Zhang S.X."/>
            <person name="Salzberg S.L."/>
        </authorList>
    </citation>
    <scope>NUCLEOTIDE SEQUENCE [LARGE SCALE GENOMIC DNA]</scope>
    <source>
        <strain evidence="4 5">JHH-5317</strain>
    </source>
</reference>
<accession>A0A2N3NJS6</accession>
<dbReference type="GO" id="GO:0030686">
    <property type="term" value="C:90S preribosome"/>
    <property type="evidence" value="ECO:0007669"/>
    <property type="project" value="TreeGrafter"/>
</dbReference>
<dbReference type="PANTHER" id="PTHR14490:SF5">
    <property type="entry name" value="PROTEIN KRI1 HOMOLOG"/>
    <property type="match status" value="1"/>
</dbReference>
<proteinExistence type="inferred from homology"/>
<evidence type="ECO:0000256" key="2">
    <source>
        <dbReference type="SAM" id="MobiDB-lite"/>
    </source>
</evidence>
<dbReference type="OrthoDB" id="10252032at2759"/>
<comment type="similarity">
    <text evidence="1">Belongs to the KRI1 family.</text>
</comment>
<feature type="compositionally biased region" description="Basic and acidic residues" evidence="2">
    <location>
        <begin position="219"/>
        <end position="235"/>
    </location>
</feature>
<dbReference type="Pfam" id="PF05178">
    <property type="entry name" value="Kri1"/>
    <property type="match status" value="1"/>
</dbReference>
<feature type="region of interest" description="Disordered" evidence="2">
    <location>
        <begin position="408"/>
        <end position="568"/>
    </location>
</feature>
<feature type="compositionally biased region" description="Basic and acidic residues" evidence="2">
    <location>
        <begin position="137"/>
        <end position="157"/>
    </location>
</feature>
<dbReference type="Pfam" id="PF12936">
    <property type="entry name" value="Kri1_C"/>
    <property type="match status" value="1"/>
</dbReference>
<name>A0A2N3NJS6_9PEZI</name>
<feature type="compositionally biased region" description="Basic and acidic residues" evidence="2">
    <location>
        <begin position="48"/>
        <end position="81"/>
    </location>
</feature>
<dbReference type="FunCoup" id="A0A2N3NJS6">
    <property type="interactions" value="591"/>
</dbReference>
<dbReference type="PANTHER" id="PTHR14490">
    <property type="entry name" value="ZINC FINGER, ZZ TYPE"/>
    <property type="match status" value="1"/>
</dbReference>
<dbReference type="Proteomes" id="UP000233524">
    <property type="component" value="Unassembled WGS sequence"/>
</dbReference>
<feature type="domain" description="Kri1-like C-terminal" evidence="3">
    <location>
        <begin position="546"/>
        <end position="625"/>
    </location>
</feature>
<dbReference type="VEuPathDB" id="FungiDB:jhhlp_000869"/>
<comment type="caution">
    <text evidence="4">The sequence shown here is derived from an EMBL/GenBank/DDBJ whole genome shotgun (WGS) entry which is preliminary data.</text>
</comment>
<evidence type="ECO:0000313" key="5">
    <source>
        <dbReference type="Proteomes" id="UP000233524"/>
    </source>
</evidence>
<evidence type="ECO:0000256" key="1">
    <source>
        <dbReference type="ARBA" id="ARBA00007473"/>
    </source>
</evidence>
<feature type="compositionally biased region" description="Acidic residues" evidence="2">
    <location>
        <begin position="419"/>
        <end position="431"/>
    </location>
</feature>
<protein>
    <recommendedName>
        <fullName evidence="3">Kri1-like C-terminal domain-containing protein</fullName>
    </recommendedName>
</protein>
<dbReference type="InterPro" id="IPR024626">
    <property type="entry name" value="Kri1-like_C"/>
</dbReference>
<feature type="compositionally biased region" description="Basic and acidic residues" evidence="2">
    <location>
        <begin position="512"/>
        <end position="530"/>
    </location>
</feature>
<feature type="region of interest" description="Disordered" evidence="2">
    <location>
        <begin position="129"/>
        <end position="250"/>
    </location>
</feature>
<dbReference type="STRING" id="41688.A0A2N3NJS6"/>
<feature type="region of interest" description="Disordered" evidence="2">
    <location>
        <begin position="322"/>
        <end position="357"/>
    </location>
</feature>
<dbReference type="GO" id="GO:0000447">
    <property type="term" value="P:endonucleolytic cleavage in ITS1 to separate SSU-rRNA from 5.8S rRNA and LSU-rRNA from tricistronic rRNA transcript (SSU-rRNA, 5.8S rRNA, LSU-rRNA)"/>
    <property type="evidence" value="ECO:0007669"/>
    <property type="project" value="TreeGrafter"/>
</dbReference>
<gene>
    <name evidence="4" type="ORF">jhhlp_000869</name>
</gene>
<dbReference type="AlphaFoldDB" id="A0A2N3NJS6"/>
<dbReference type="GO" id="GO:0005730">
    <property type="term" value="C:nucleolus"/>
    <property type="evidence" value="ECO:0007669"/>
    <property type="project" value="TreeGrafter"/>
</dbReference>
<feature type="compositionally biased region" description="Acidic residues" evidence="2">
    <location>
        <begin position="86"/>
        <end position="96"/>
    </location>
</feature>
<feature type="compositionally biased region" description="Basic residues" evidence="2">
    <location>
        <begin position="607"/>
        <end position="616"/>
    </location>
</feature>
<feature type="region of interest" description="Disordered" evidence="2">
    <location>
        <begin position="650"/>
        <end position="683"/>
    </location>
</feature>
<dbReference type="EMBL" id="NLAX01000003">
    <property type="protein sequence ID" value="PKS12661.1"/>
    <property type="molecule type" value="Genomic_DNA"/>
</dbReference>
<sequence>MHPDRQARLPHTADAASEPPKFPKKALFEESDSDSDDGGAAVQTGDFKVNEEFAKRFEHNKKREEKHRLEEKFKREGRDASGSESESTDESEDEDAFLATEDLDARISETLHALRTKDPRIYDKAAKFFPEGDVAENGEKKKKEKPMFLKDYHRERYLAGATGASDSEPEDEDSKPKTYVEEQADLKQSILAEINAAAEGGASDDDEETGFLKPKSKPKTNDDPSDKMAKKEASKKPAVVVTEDDVQNADKDPELYLSNFMAARAWVGPDGSNWKAFESDENGDSDLEKADEIEAAYNMRFEDPAKSNEILKSYARDVAAEKSVRREKLSARQRQRELEKERKEEEKRQRKEEKARLKKLKMEEAQAKLEKIKEAAGISGKELSEEQLLEILNDAWDDDRWEDEMKKRFGEEYYAKDDESMDSGSEEDDSESSNKKKKKKKKPKKPKWADDIDITDVVKDYQDDMPAITLSDLEEDEEMADANGAAQDSDDSDQDSDQDSRPSKKRKTSKDHKKDRLAAKRAAKQERARLEALVSTKLEIDDPDLLALGSSSKKKSAPTQFRWRETSPRSFGMTARDVLLAPSDKALNQFAGIKKYASFRDPEQKRNDKKRLSKKARLKKWRREVFGKEYEETGPDFGFEALENVEDDAEEIRVKKRKDDDDESKEKKKKKRKRGHKKSGVEA</sequence>
<dbReference type="InParanoid" id="A0A2N3NJS6"/>
<evidence type="ECO:0000259" key="3">
    <source>
        <dbReference type="Pfam" id="PF12936"/>
    </source>
</evidence>
<organism evidence="4 5">
    <name type="scientific">Lomentospora prolificans</name>
    <dbReference type="NCBI Taxonomy" id="41688"/>
    <lineage>
        <taxon>Eukaryota</taxon>
        <taxon>Fungi</taxon>
        <taxon>Dikarya</taxon>
        <taxon>Ascomycota</taxon>
        <taxon>Pezizomycotina</taxon>
        <taxon>Sordariomycetes</taxon>
        <taxon>Hypocreomycetidae</taxon>
        <taxon>Microascales</taxon>
        <taxon>Microascaceae</taxon>
        <taxon>Lomentospora</taxon>
    </lineage>
</organism>
<feature type="compositionally biased region" description="Acidic residues" evidence="2">
    <location>
        <begin position="488"/>
        <end position="497"/>
    </location>
</feature>
<keyword evidence="5" id="KW-1185">Reference proteome</keyword>
<feature type="compositionally biased region" description="Basic residues" evidence="2">
    <location>
        <begin position="435"/>
        <end position="446"/>
    </location>
</feature>
<evidence type="ECO:0000313" key="4">
    <source>
        <dbReference type="EMBL" id="PKS12661.1"/>
    </source>
</evidence>
<feature type="region of interest" description="Disordered" evidence="2">
    <location>
        <begin position="1"/>
        <end position="99"/>
    </location>
</feature>
<feature type="region of interest" description="Disordered" evidence="2">
    <location>
        <begin position="597"/>
        <end position="616"/>
    </location>
</feature>
<feature type="compositionally biased region" description="Basic residues" evidence="2">
    <location>
        <begin position="667"/>
        <end position="683"/>
    </location>
</feature>